<dbReference type="InterPro" id="IPR034168">
    <property type="entry name" value="PPIE_RRM"/>
</dbReference>
<dbReference type="InterPro" id="IPR000560">
    <property type="entry name" value="His_Pase_clade-2"/>
</dbReference>
<keyword evidence="9" id="KW-0175">Coiled coil</keyword>
<reference evidence="15 16" key="1">
    <citation type="journal article" date="2022" name="bioRxiv">
        <title>Genomics of Preaxostyla Flagellates Illuminates Evolutionary Transitions and the Path Towards Mitochondrial Loss.</title>
        <authorList>
            <person name="Novak L.V.F."/>
            <person name="Treitli S.C."/>
            <person name="Pyrih J."/>
            <person name="Halakuc P."/>
            <person name="Pipaliya S.V."/>
            <person name="Vacek V."/>
            <person name="Brzon O."/>
            <person name="Soukal P."/>
            <person name="Eme L."/>
            <person name="Dacks J.B."/>
            <person name="Karnkowska A."/>
            <person name="Elias M."/>
            <person name="Hampl V."/>
        </authorList>
    </citation>
    <scope>NUCLEOTIDE SEQUENCE [LARGE SCALE GENOMIC DNA]</scope>
    <source>
        <strain evidence="15">NAU3</strain>
        <tissue evidence="15">Gut</tissue>
    </source>
</reference>
<accession>A0ABQ9X3U1</accession>
<evidence type="ECO:0000313" key="15">
    <source>
        <dbReference type="EMBL" id="KAK2946441.1"/>
    </source>
</evidence>
<dbReference type="InterPro" id="IPR000504">
    <property type="entry name" value="RRM_dom"/>
</dbReference>
<dbReference type="Proteomes" id="UP001281761">
    <property type="component" value="Unassembled WGS sequence"/>
</dbReference>
<feature type="region of interest" description="Disordered" evidence="10">
    <location>
        <begin position="1186"/>
        <end position="1424"/>
    </location>
</feature>
<name>A0ABQ9X3U1_9EUKA</name>
<keyword evidence="7" id="KW-0325">Glycoprotein</keyword>
<organism evidence="15 16">
    <name type="scientific">Blattamonas nauphoetae</name>
    <dbReference type="NCBI Taxonomy" id="2049346"/>
    <lineage>
        <taxon>Eukaryota</taxon>
        <taxon>Metamonada</taxon>
        <taxon>Preaxostyla</taxon>
        <taxon>Oxymonadida</taxon>
        <taxon>Blattamonas</taxon>
    </lineage>
</organism>
<dbReference type="CDD" id="cd07061">
    <property type="entry name" value="HP_HAP_like"/>
    <property type="match status" value="1"/>
</dbReference>
<evidence type="ECO:0000256" key="10">
    <source>
        <dbReference type="SAM" id="MobiDB-lite"/>
    </source>
</evidence>
<evidence type="ECO:0000256" key="6">
    <source>
        <dbReference type="ARBA" id="ARBA00023157"/>
    </source>
</evidence>
<dbReference type="CDD" id="cd12347">
    <property type="entry name" value="RRM_PPIE"/>
    <property type="match status" value="1"/>
</dbReference>
<evidence type="ECO:0000256" key="3">
    <source>
        <dbReference type="ARBA" id="ARBA00022729"/>
    </source>
</evidence>
<evidence type="ECO:0000259" key="14">
    <source>
        <dbReference type="PROSITE" id="PS50102"/>
    </source>
</evidence>
<protein>
    <submittedName>
        <fullName evidence="15">RNA recognition domain containing protein</fullName>
    </submittedName>
</protein>
<feature type="compositionally biased region" description="Basic and acidic residues" evidence="10">
    <location>
        <begin position="882"/>
        <end position="934"/>
    </location>
</feature>
<feature type="domain" description="RRM" evidence="14">
    <location>
        <begin position="1704"/>
        <end position="1781"/>
    </location>
</feature>
<keyword evidence="11" id="KW-1133">Transmembrane helix</keyword>
<feature type="coiled-coil region" evidence="9">
    <location>
        <begin position="1440"/>
        <end position="1488"/>
    </location>
</feature>
<evidence type="ECO:0000256" key="1">
    <source>
        <dbReference type="ARBA" id="ARBA00000032"/>
    </source>
</evidence>
<feature type="domain" description="WW" evidence="13">
    <location>
        <begin position="394"/>
        <end position="427"/>
    </location>
</feature>
<dbReference type="SUPFAM" id="SSF54928">
    <property type="entry name" value="RNA-binding domain, RBD"/>
    <property type="match status" value="1"/>
</dbReference>
<dbReference type="SUPFAM" id="SSF53254">
    <property type="entry name" value="Phosphoglycerate mutase-like"/>
    <property type="match status" value="1"/>
</dbReference>
<dbReference type="SMART" id="SM00360">
    <property type="entry name" value="RRM"/>
    <property type="match status" value="1"/>
</dbReference>
<evidence type="ECO:0000256" key="12">
    <source>
        <dbReference type="SAM" id="SignalP"/>
    </source>
</evidence>
<feature type="compositionally biased region" description="Basic and acidic residues" evidence="10">
    <location>
        <begin position="1186"/>
        <end position="1288"/>
    </location>
</feature>
<sequence>MHLLFLLSVVHQAVAELKSVVILHRHGDRFPISQLKKAEPCSSLGQLTNKGFNRLNHIGQQLRTRYTDSGLIKEQFEYKTFYFYSTAKERVKSSVFSLANGLFPPGTGPKYEGNAIFPDQTQPIPLTSVLDDKEYFLTAGYYCPSALGPIEKYQKGPELKKYFKQNQATLDRLFNQTGNTGTGWEVADIIDSLLTLKNEGMKLPEGVTDDDMTKYEKIYHHLSMTYSRTDDLGFCNATTGLFMKKILSEMSEETMKYKFSVYGGHDFTINSVIGCLNKQNTIVPSWAALVIIELHEDEKGRFLRFYRDYEPSLTEPLALTEFHPRQCPDERCALDSFKKPWATVLNGTVNDYFYKQCGYSTIYHNTAFLIAVIATGLLAVAFVILVVIQVSLTAPIPLGWVEKPNPQGRLQYYNETTKKFQNAHPLEEVFKAKLADERKQHQLRQLTQSTSHMPVTVQNLDDDEVEVIGMNGIIPKPKAQIKQPAPSIPSTPPPGIPPKDQNSSEIPISTKSRSSQTSFLKNEDVDSIAQKERTNLLTQQRKEKDELVSKLELEKQQVVEHYKRKKEEYSTKTQEIIASFENSKENLRDQLSQMKEDEEKKINEELAAHRRREQDKLDEELKSHRAELVTLKTSIEEANTTLNAKQEELQRLNASVDTLKRENDEKIEKEKERVAEKMEEMRRKEEEEKEKNERNMKELAQTQRTEEDRMKAELEEMEQEHNRKKEELNRLIASVKSDIDKQTSAKKEKEEQLKLEMQKLDEKRRLKQEEDDREQNEFSLRLSGLREQELSLKSSVRTLTTQKEEMEHEMKDCDRELQQLKEKVRTEQGKKQELEEVTRNITTTTEELDGLRQKLQKEKEKWTKELSSFETQKQEIEEEIEQERQRLKEEEKKTKASLKERKAEEERLRDETEKLKEDRDKFEKEKKKLKEDQTKLANEIQSMTEELEERKRKGEETLSSIRVEIEKLKESRDEKEKENERKIEEERKRLETQMEEMRRKEEDEKERMETLLKELEQKKKEEEEKVRSELREKKREEEEKMRAELREQKREDEERLRAEMKEKKKEEEERLRAEMKEKKKEEEERLRTEMIDKKREEEERMRTELRDRKRDEEERIRTEFKEKRRSEEERFNAERADAERREKERRQEEERRRSEERKNETDHEMERRSVDERIERERKRLDVALEEMRRREDEEKERVEKERREREVKRREEEDRMETEMEEMRKKEEEKLRSELKEMKRNEEEKMRNELNERRREEENKLNAELRQKRREEEERMMSERSELEKEPQTLSQHTHIQNTNRKRNEEDEGEEERRRRQEEVRQLETKLKELKREEEMIRNRISEEEKRFEEEKAKHEEEIRQENEKRKRETEIYEKDREEKKKQDEERRRKEAEKRKTIPFAGEKTEADEQNREDDKLRMTTTSTLSTASHLSIVNWTRLRELIENSERVTEQMNKQSRVESIWIQKLAKLEDDLTASSSKIASLESSLEQARMTSAEKRSRDSVKGVSRHASVAKFESELEIEREDFESKKQSIEDEKEEIKQLKRQNLKAKRRNTINQRVVQEVMLCLEELGCPIPEDISERAGTWKLQTSSQEDSDLSSLSDRLSFVANNSIESSTTTTPKAVQPRPFSVGGATHSENTGDVEEDGKAGSEEESTADGAPIGRSQRKVGSIFVESVLNRLFIQEFLINPLRRPFSLSMDKRTVYVGGLDETVTRDILFNTFSSFGSLIGVNIPTNAEGKHKGYAFIEFDDPEDASEAIFNMDSSMLFGRTIHVNYSRQTGNLIEAQEEEERPTFETLPSEAAAISTLRRGAIESQE</sequence>
<comment type="similarity">
    <text evidence="2">Belongs to the histidine acid phosphatase family.</text>
</comment>
<evidence type="ECO:0000313" key="16">
    <source>
        <dbReference type="Proteomes" id="UP001281761"/>
    </source>
</evidence>
<evidence type="ECO:0000256" key="11">
    <source>
        <dbReference type="SAM" id="Phobius"/>
    </source>
</evidence>
<feature type="chain" id="PRO_5047481600" evidence="12">
    <location>
        <begin position="16"/>
        <end position="1819"/>
    </location>
</feature>
<dbReference type="InterPro" id="IPR029033">
    <property type="entry name" value="His_PPase_superfam"/>
</dbReference>
<feature type="compositionally biased region" description="Basic and acidic residues" evidence="10">
    <location>
        <begin position="662"/>
        <end position="697"/>
    </location>
</feature>
<feature type="compositionally biased region" description="Basic and acidic residues" evidence="10">
    <location>
        <begin position="704"/>
        <end position="729"/>
    </location>
</feature>
<feature type="region of interest" description="Disordered" evidence="10">
    <location>
        <begin position="1614"/>
        <end position="1665"/>
    </location>
</feature>
<feature type="compositionally biased region" description="Polar residues" evidence="10">
    <location>
        <begin position="1289"/>
        <end position="1300"/>
    </location>
</feature>
<feature type="region of interest" description="Disordered" evidence="10">
    <location>
        <begin position="662"/>
        <end position="782"/>
    </location>
</feature>
<feature type="region of interest" description="Disordered" evidence="10">
    <location>
        <begin position="476"/>
        <end position="526"/>
    </location>
</feature>
<dbReference type="InterPro" id="IPR033379">
    <property type="entry name" value="Acid_Pase_AS"/>
</dbReference>
<gene>
    <name evidence="15" type="ORF">BLNAU_18606</name>
</gene>
<dbReference type="InterPro" id="IPR001202">
    <property type="entry name" value="WW_dom"/>
</dbReference>
<dbReference type="Pfam" id="PF00328">
    <property type="entry name" value="His_Phos_2"/>
    <property type="match status" value="1"/>
</dbReference>
<evidence type="ECO:0000256" key="8">
    <source>
        <dbReference type="PROSITE-ProRule" id="PRU00176"/>
    </source>
</evidence>
<dbReference type="PROSITE" id="PS50020">
    <property type="entry name" value="WW_DOMAIN_2"/>
    <property type="match status" value="1"/>
</dbReference>
<dbReference type="Gene3D" id="3.40.50.1240">
    <property type="entry name" value="Phosphoglycerate mutase-like"/>
    <property type="match status" value="1"/>
</dbReference>
<feature type="transmembrane region" description="Helical" evidence="11">
    <location>
        <begin position="367"/>
        <end position="388"/>
    </location>
</feature>
<comment type="catalytic activity">
    <reaction evidence="1">
        <text>a phosphate monoester + H2O = an alcohol + phosphate</text>
        <dbReference type="Rhea" id="RHEA:15017"/>
        <dbReference type="ChEBI" id="CHEBI:15377"/>
        <dbReference type="ChEBI" id="CHEBI:30879"/>
        <dbReference type="ChEBI" id="CHEBI:43474"/>
        <dbReference type="ChEBI" id="CHEBI:67140"/>
        <dbReference type="EC" id="3.1.3.2"/>
    </reaction>
</comment>
<dbReference type="EMBL" id="JARBJD010000228">
    <property type="protein sequence ID" value="KAK2946441.1"/>
    <property type="molecule type" value="Genomic_DNA"/>
</dbReference>
<feature type="signal peptide" evidence="12">
    <location>
        <begin position="1"/>
        <end position="15"/>
    </location>
</feature>
<feature type="compositionally biased region" description="Basic and acidic residues" evidence="10">
    <location>
        <begin position="1312"/>
        <end position="1397"/>
    </location>
</feature>
<keyword evidence="11" id="KW-0812">Transmembrane</keyword>
<keyword evidence="6" id="KW-1015">Disulfide bond</keyword>
<evidence type="ECO:0000256" key="5">
    <source>
        <dbReference type="ARBA" id="ARBA00022884"/>
    </source>
</evidence>
<dbReference type="PANTHER" id="PTHR11567">
    <property type="entry name" value="ACID PHOSPHATASE-RELATED"/>
    <property type="match status" value="1"/>
</dbReference>
<dbReference type="PROSITE" id="PS00616">
    <property type="entry name" value="HIS_ACID_PHOSPHAT_1"/>
    <property type="match status" value="1"/>
</dbReference>
<feature type="region of interest" description="Disordered" evidence="10">
    <location>
        <begin position="864"/>
        <end position="937"/>
    </location>
</feature>
<dbReference type="PROSITE" id="PS50102">
    <property type="entry name" value="RRM"/>
    <property type="match status" value="1"/>
</dbReference>
<feature type="compositionally biased region" description="Low complexity" evidence="10">
    <location>
        <begin position="476"/>
        <end position="485"/>
    </location>
</feature>
<dbReference type="InterPro" id="IPR035979">
    <property type="entry name" value="RBD_domain_sf"/>
</dbReference>
<feature type="compositionally biased region" description="Polar residues" evidence="10">
    <location>
        <begin position="500"/>
        <end position="520"/>
    </location>
</feature>
<feature type="compositionally biased region" description="Polar residues" evidence="10">
    <location>
        <begin position="1614"/>
        <end position="1624"/>
    </location>
</feature>
<dbReference type="PANTHER" id="PTHR11567:SF211">
    <property type="entry name" value="PROSTATIC ACID PHOSPHATASE"/>
    <property type="match status" value="1"/>
</dbReference>
<proteinExistence type="inferred from homology"/>
<feature type="coiled-coil region" evidence="9">
    <location>
        <begin position="1518"/>
        <end position="1555"/>
    </location>
</feature>
<feature type="compositionally biased region" description="Basic and acidic residues" evidence="10">
    <location>
        <begin position="1404"/>
        <end position="1419"/>
    </location>
</feature>
<keyword evidence="11" id="KW-0472">Membrane</keyword>
<evidence type="ECO:0000256" key="7">
    <source>
        <dbReference type="ARBA" id="ARBA00023180"/>
    </source>
</evidence>
<keyword evidence="16" id="KW-1185">Reference proteome</keyword>
<evidence type="ECO:0000256" key="2">
    <source>
        <dbReference type="ARBA" id="ARBA00005375"/>
    </source>
</evidence>
<feature type="compositionally biased region" description="Basic and acidic residues" evidence="10">
    <location>
        <begin position="737"/>
        <end position="770"/>
    </location>
</feature>
<dbReference type="InterPro" id="IPR050645">
    <property type="entry name" value="Histidine_acid_phosphatase"/>
</dbReference>
<evidence type="ECO:0000256" key="4">
    <source>
        <dbReference type="ARBA" id="ARBA00022801"/>
    </source>
</evidence>
<dbReference type="Gene3D" id="3.30.70.330">
    <property type="match status" value="1"/>
</dbReference>
<keyword evidence="5 8" id="KW-0694">RNA-binding</keyword>
<comment type="caution">
    <text evidence="15">The sequence shown here is derived from an EMBL/GenBank/DDBJ whole genome shotgun (WGS) entry which is preliminary data.</text>
</comment>
<evidence type="ECO:0000259" key="13">
    <source>
        <dbReference type="PROSITE" id="PS50020"/>
    </source>
</evidence>
<dbReference type="InterPro" id="IPR012677">
    <property type="entry name" value="Nucleotide-bd_a/b_plait_sf"/>
</dbReference>
<dbReference type="Pfam" id="PF00076">
    <property type="entry name" value="RRM_1"/>
    <property type="match status" value="1"/>
</dbReference>
<feature type="compositionally biased region" description="Pro residues" evidence="10">
    <location>
        <begin position="486"/>
        <end position="497"/>
    </location>
</feature>
<evidence type="ECO:0000256" key="9">
    <source>
        <dbReference type="SAM" id="Coils"/>
    </source>
</evidence>
<keyword evidence="3 12" id="KW-0732">Signal</keyword>
<feature type="region of interest" description="Disordered" evidence="10">
    <location>
        <begin position="968"/>
        <end position="1173"/>
    </location>
</feature>
<keyword evidence="4" id="KW-0378">Hydrolase</keyword>